<dbReference type="Pfam" id="PF01865">
    <property type="entry name" value="PhoU_div"/>
    <property type="match status" value="1"/>
</dbReference>
<gene>
    <name evidence="2" type="ORF">H8E79_00675</name>
</gene>
<dbReference type="AlphaFoldDB" id="A0A8J6N9I4"/>
<dbReference type="EMBL" id="JACNLK010000009">
    <property type="protein sequence ID" value="MBC8207671.1"/>
    <property type="molecule type" value="Genomic_DNA"/>
</dbReference>
<name>A0A8J6N9I4_9BACT</name>
<evidence type="ECO:0000256" key="1">
    <source>
        <dbReference type="ARBA" id="ARBA00008591"/>
    </source>
</evidence>
<comment type="caution">
    <text evidence="2">The sequence shown here is derived from an EMBL/GenBank/DDBJ whole genome shotgun (WGS) entry which is preliminary data.</text>
</comment>
<organism evidence="2 3">
    <name type="scientific">Candidatus Desulfatifera sulfidica</name>
    <dbReference type="NCBI Taxonomy" id="2841691"/>
    <lineage>
        <taxon>Bacteria</taxon>
        <taxon>Pseudomonadati</taxon>
        <taxon>Thermodesulfobacteriota</taxon>
        <taxon>Desulfobulbia</taxon>
        <taxon>Desulfobulbales</taxon>
        <taxon>Desulfobulbaceae</taxon>
        <taxon>Candidatus Desulfatifera</taxon>
    </lineage>
</organism>
<dbReference type="InterPro" id="IPR002727">
    <property type="entry name" value="DUF47"/>
</dbReference>
<dbReference type="SUPFAM" id="SSF109755">
    <property type="entry name" value="PhoU-like"/>
    <property type="match status" value="1"/>
</dbReference>
<dbReference type="Gene3D" id="1.20.58.220">
    <property type="entry name" value="Phosphate transport system protein phou homolog 2, domain 2"/>
    <property type="match status" value="1"/>
</dbReference>
<proteinExistence type="inferred from homology"/>
<comment type="similarity">
    <text evidence="1">Belongs to the UPF0111 family.</text>
</comment>
<evidence type="ECO:0000313" key="2">
    <source>
        <dbReference type="EMBL" id="MBC8207671.1"/>
    </source>
</evidence>
<dbReference type="InterPro" id="IPR018445">
    <property type="entry name" value="Put_Phosphate_transp_reg"/>
</dbReference>
<dbReference type="Proteomes" id="UP000599024">
    <property type="component" value="Unassembled WGS sequence"/>
</dbReference>
<sequence>MNIIRDLIGKSPFGPIVEHTKKVHECLEVVRPLIRALIAEDFERISKLQSKVSRLEYEADEIKHALRDTLTRRYFLPVDRSELDAFIKAQENMADYAEDIGVILTLRKINVHPTLHEPFIDFINQVYQVSGTLLTAAVEFKNLAEVSFGGAESRQVMQPLENLGEEEWKADKMARTLSRQIYALEDEVKLLDILFYEKILLKLSAIANEAENAGDYLRAMISKG</sequence>
<dbReference type="PANTHER" id="PTHR36536">
    <property type="entry name" value="UPF0111 PROTEIN HI_1603"/>
    <property type="match status" value="1"/>
</dbReference>
<protein>
    <submittedName>
        <fullName evidence="2">TIGR00153 family protein</fullName>
    </submittedName>
</protein>
<reference evidence="2 3" key="1">
    <citation type="submission" date="2020-08" db="EMBL/GenBank/DDBJ databases">
        <title>Bridging the membrane lipid divide: bacteria of the FCB group superphylum have the potential to synthesize archaeal ether lipids.</title>
        <authorList>
            <person name="Villanueva L."/>
            <person name="Von Meijenfeldt F.A.B."/>
            <person name="Westbye A.B."/>
            <person name="Yadav S."/>
            <person name="Hopmans E.C."/>
            <person name="Dutilh B.E."/>
            <person name="Sinninghe Damste J.S."/>
        </authorList>
    </citation>
    <scope>NUCLEOTIDE SEQUENCE [LARGE SCALE GENOMIC DNA]</scope>
    <source>
        <strain evidence="2">NIOZ-UU81</strain>
    </source>
</reference>
<dbReference type="PANTHER" id="PTHR36536:SF3">
    <property type="entry name" value="UPF0111 PROTEIN HI_1603"/>
    <property type="match status" value="1"/>
</dbReference>
<accession>A0A8J6N9I4</accession>
<dbReference type="NCBIfam" id="TIGR00153">
    <property type="entry name" value="TIGR00153 family protein"/>
    <property type="match status" value="1"/>
</dbReference>
<evidence type="ECO:0000313" key="3">
    <source>
        <dbReference type="Proteomes" id="UP000599024"/>
    </source>
</evidence>
<dbReference type="InterPro" id="IPR038078">
    <property type="entry name" value="PhoU-like_sf"/>
</dbReference>